<dbReference type="SUPFAM" id="SSF54001">
    <property type="entry name" value="Cysteine proteinases"/>
    <property type="match status" value="1"/>
</dbReference>
<dbReference type="Gene3D" id="1.10.3670.10">
    <property type="entry name" value="Putative xylanase like domain"/>
    <property type="match status" value="1"/>
</dbReference>
<dbReference type="Pfam" id="PF07313">
    <property type="entry name" value="AmiA-like"/>
    <property type="match status" value="1"/>
</dbReference>
<evidence type="ECO:0000313" key="1">
    <source>
        <dbReference type="EMBL" id="PWK25368.1"/>
    </source>
</evidence>
<dbReference type="Proteomes" id="UP000245667">
    <property type="component" value="Unassembled WGS sequence"/>
</dbReference>
<dbReference type="AlphaFoldDB" id="A0A316E6V1"/>
<comment type="caution">
    <text evidence="1">The sequence shown here is derived from an EMBL/GenBank/DDBJ whole genome shotgun (WGS) entry which is preliminary data.</text>
</comment>
<evidence type="ECO:0000313" key="2">
    <source>
        <dbReference type="Proteomes" id="UP000245667"/>
    </source>
</evidence>
<reference evidence="1 2" key="1">
    <citation type="submission" date="2018-05" db="EMBL/GenBank/DDBJ databases">
        <title>Genomic Encyclopedia of Archaeal and Bacterial Type Strains, Phase II (KMG-II): from individual species to whole genera.</title>
        <authorList>
            <person name="Goeker M."/>
        </authorList>
    </citation>
    <scope>NUCLEOTIDE SEQUENCE [LARGE SCALE GENOMIC DNA]</scope>
    <source>
        <strain evidence="1 2">DSM 23514</strain>
    </source>
</reference>
<organism evidence="1 2">
    <name type="scientific">Maribacter polysiphoniae</name>
    <dbReference type="NCBI Taxonomy" id="429344"/>
    <lineage>
        <taxon>Bacteria</taxon>
        <taxon>Pseudomonadati</taxon>
        <taxon>Bacteroidota</taxon>
        <taxon>Flavobacteriia</taxon>
        <taxon>Flavobacteriales</taxon>
        <taxon>Flavobacteriaceae</taxon>
        <taxon>Maribacter</taxon>
    </lineage>
</organism>
<sequence>MAPFLLFLYTNIEKMRKSIYCFIILSLTIVTNGLAQQITCSAQDKVAFEDKIIEIDGLLEKDLGQTMVSVGKTFLGTPYVAKTLEIGETETLVVNLHGLDCTTFVENVLAFSLLLKEEKTDFDSFIEHLETIRYKDGKLDGYASRLHYFSEWIANNEKKGLLTDITAETGGKEITKDINFMSTHRDLYPFLKDEANFQKIKESENFLNNQALCFLPQEEIEANELMIQSGDIIALTTSIKGLDITHTGIASRENDGRIHLLHASSTGEVKVSELPLVDYLKKIGKNTGIMIARVN</sequence>
<accession>A0A316E6V1</accession>
<proteinExistence type="predicted"/>
<dbReference type="Gene3D" id="2.30.260.10">
    <property type="entry name" value="putative xylanase like domain"/>
    <property type="match status" value="1"/>
</dbReference>
<dbReference type="InterPro" id="IPR010846">
    <property type="entry name" value="AmiA-like"/>
</dbReference>
<protein>
    <submittedName>
        <fullName evidence="1">Uncharacterized protein DUF1460</fullName>
    </submittedName>
</protein>
<name>A0A316E6V1_9FLAO</name>
<gene>
    <name evidence="1" type="ORF">LX92_00107</name>
</gene>
<dbReference type="EMBL" id="QGGQ01000001">
    <property type="protein sequence ID" value="PWK25368.1"/>
    <property type="molecule type" value="Genomic_DNA"/>
</dbReference>
<dbReference type="InterPro" id="IPR038765">
    <property type="entry name" value="Papain-like_cys_pep_sf"/>
</dbReference>